<dbReference type="EMBL" id="JABAFD010000003">
    <property type="protein sequence ID" value="NME09130.1"/>
    <property type="molecule type" value="Genomic_DNA"/>
</dbReference>
<dbReference type="GO" id="GO:0008654">
    <property type="term" value="P:phospholipid biosynthetic process"/>
    <property type="evidence" value="ECO:0007669"/>
    <property type="project" value="UniProtKB-KW"/>
</dbReference>
<evidence type="ECO:0000256" key="4">
    <source>
        <dbReference type="ARBA" id="ARBA00022679"/>
    </source>
</evidence>
<dbReference type="EMBL" id="CP032452">
    <property type="protein sequence ID" value="QEZ68129.1"/>
    <property type="molecule type" value="Genomic_DNA"/>
</dbReference>
<keyword evidence="4" id="KW-0808">Transferase</keyword>
<evidence type="ECO:0000256" key="6">
    <source>
        <dbReference type="ARBA" id="ARBA00022741"/>
    </source>
</evidence>
<evidence type="ECO:0000256" key="1">
    <source>
        <dbReference type="ARBA" id="ARBA00001946"/>
    </source>
</evidence>
<dbReference type="SMART" id="SM00046">
    <property type="entry name" value="DAGKc"/>
    <property type="match status" value="1"/>
</dbReference>
<dbReference type="InterPro" id="IPR001206">
    <property type="entry name" value="Diacylglycerol_kinase_cat_dom"/>
</dbReference>
<keyword evidence="3" id="KW-0444">Lipid biosynthesis</keyword>
<dbReference type="Pfam" id="PF19279">
    <property type="entry name" value="YegS_C"/>
    <property type="match status" value="1"/>
</dbReference>
<keyword evidence="8" id="KW-0067">ATP-binding</keyword>
<dbReference type="NCBIfam" id="NF009605">
    <property type="entry name" value="PRK13059.1"/>
    <property type="match status" value="1"/>
</dbReference>
<evidence type="ECO:0000256" key="9">
    <source>
        <dbReference type="ARBA" id="ARBA00022842"/>
    </source>
</evidence>
<sequence>MKKIKFIYNPNSGDKKIVYKLDSIISKFQDNGYTIVPYRVSKNNTMEKGLEDIKDNYEYILVAGGDGSIDRLVNFMKKNNIDLPIAILPTGTANDFANVLKIPLDINLAIDKIINSKPTNIDLGIINEDYFVNIASSGMFTDVSQRVDENLKNSIGRVSYIIKGIEDALHLRKFSVHVKSKELEYEGDMYLILVLNGRTAGNINLAHYAMLDDGYLDVIIFKAMPIPKTIPLLLDIIKGAPIDKYNEIIYFKTDDLYIDCEENIVTDIDGERGPDFPLHIKCDKEGIKILGIE</sequence>
<dbReference type="Pfam" id="PF00781">
    <property type="entry name" value="DAGK_cat"/>
    <property type="match status" value="1"/>
</dbReference>
<evidence type="ECO:0000256" key="10">
    <source>
        <dbReference type="ARBA" id="ARBA00023098"/>
    </source>
</evidence>
<dbReference type="SUPFAM" id="SSF111331">
    <property type="entry name" value="NAD kinase/diacylglycerol kinase-like"/>
    <property type="match status" value="1"/>
</dbReference>
<dbReference type="GO" id="GO:0005886">
    <property type="term" value="C:plasma membrane"/>
    <property type="evidence" value="ECO:0007669"/>
    <property type="project" value="TreeGrafter"/>
</dbReference>
<accession>A0A5P3XB20</accession>
<reference evidence="14 17" key="2">
    <citation type="submission" date="2020-04" db="EMBL/GenBank/DDBJ databases">
        <authorList>
            <person name="Hitch T.C.A."/>
            <person name="Wylensek D."/>
            <person name="Clavel T."/>
        </authorList>
    </citation>
    <scope>NUCLEOTIDE SEQUENCE [LARGE SCALE GENOMIC DNA]</scope>
    <source>
        <strain evidence="14 17">Med78_4-601-WT-2</strain>
    </source>
</reference>
<dbReference type="PANTHER" id="PTHR12358:SF106">
    <property type="entry name" value="LIPID KINASE YEGS"/>
    <property type="match status" value="1"/>
</dbReference>
<dbReference type="InterPro" id="IPR016064">
    <property type="entry name" value="NAD/diacylglycerol_kinase_sf"/>
</dbReference>
<evidence type="ECO:0000256" key="12">
    <source>
        <dbReference type="ARBA" id="ARBA00023264"/>
    </source>
</evidence>
<name>A0A5P3XB20_PARBF</name>
<dbReference type="InterPro" id="IPR017438">
    <property type="entry name" value="ATP-NAD_kinase_N"/>
</dbReference>
<evidence type="ECO:0000256" key="5">
    <source>
        <dbReference type="ARBA" id="ARBA00022723"/>
    </source>
</evidence>
<keyword evidence="12" id="KW-1208">Phospholipid metabolism</keyword>
<evidence type="ECO:0000313" key="16">
    <source>
        <dbReference type="Proteomes" id="UP000326961"/>
    </source>
</evidence>
<evidence type="ECO:0000256" key="8">
    <source>
        <dbReference type="ARBA" id="ARBA00022840"/>
    </source>
</evidence>
<evidence type="ECO:0000259" key="13">
    <source>
        <dbReference type="PROSITE" id="PS50146"/>
    </source>
</evidence>
<dbReference type="RefSeq" id="WP_025162011.1">
    <property type="nucleotide sequence ID" value="NZ_CP032452.1"/>
</dbReference>
<comment type="cofactor">
    <cofactor evidence="1">
        <name>Mg(2+)</name>
        <dbReference type="ChEBI" id="CHEBI:18420"/>
    </cofactor>
</comment>
<reference evidence="15 16" key="1">
    <citation type="submission" date="2018-09" db="EMBL/GenBank/DDBJ databases">
        <title>A clostridial neurotoxin that targets Anopheles mosquitoes.</title>
        <authorList>
            <person name="Contreras E."/>
            <person name="Masuyer G."/>
            <person name="Qureshi N."/>
            <person name="Chawla S."/>
            <person name="Lim H.L."/>
            <person name="Chen J."/>
            <person name="Stenmark P."/>
            <person name="Gill S."/>
        </authorList>
    </citation>
    <scope>NUCLEOTIDE SEQUENCE [LARGE SCALE GENOMIC DNA]</scope>
    <source>
        <strain evidence="15 16">Cbm</strain>
    </source>
</reference>
<evidence type="ECO:0000313" key="17">
    <source>
        <dbReference type="Proteomes" id="UP000573963"/>
    </source>
</evidence>
<dbReference type="InterPro" id="IPR050187">
    <property type="entry name" value="Lipid_Phosphate_FormReg"/>
</dbReference>
<dbReference type="GO" id="GO:0005524">
    <property type="term" value="F:ATP binding"/>
    <property type="evidence" value="ECO:0007669"/>
    <property type="project" value="UniProtKB-KW"/>
</dbReference>
<dbReference type="InterPro" id="IPR005218">
    <property type="entry name" value="Diacylglycerol/lipid_kinase"/>
</dbReference>
<dbReference type="PANTHER" id="PTHR12358">
    <property type="entry name" value="SPHINGOSINE KINASE"/>
    <property type="match status" value="1"/>
</dbReference>
<evidence type="ECO:0000313" key="15">
    <source>
        <dbReference type="EMBL" id="QEZ68129.1"/>
    </source>
</evidence>
<keyword evidence="6" id="KW-0547">Nucleotide-binding</keyword>
<dbReference type="Gene3D" id="2.60.200.40">
    <property type="match status" value="1"/>
</dbReference>
<keyword evidence="9" id="KW-0460">Magnesium</keyword>
<dbReference type="Proteomes" id="UP000573963">
    <property type="component" value="Unassembled WGS sequence"/>
</dbReference>
<evidence type="ECO:0000256" key="7">
    <source>
        <dbReference type="ARBA" id="ARBA00022777"/>
    </source>
</evidence>
<gene>
    <name evidence="15" type="ORF">D4A35_03935</name>
    <name evidence="14" type="ORF">HF875_06330</name>
</gene>
<organism evidence="15 16">
    <name type="scientific">Paraclostridium bifermentans</name>
    <name type="common">Clostridium bifermentans</name>
    <dbReference type="NCBI Taxonomy" id="1490"/>
    <lineage>
        <taxon>Bacteria</taxon>
        <taxon>Bacillati</taxon>
        <taxon>Bacillota</taxon>
        <taxon>Clostridia</taxon>
        <taxon>Peptostreptococcales</taxon>
        <taxon>Peptostreptococcaceae</taxon>
        <taxon>Paraclostridium</taxon>
    </lineage>
</organism>
<dbReference type="Proteomes" id="UP000326961">
    <property type="component" value="Chromosome"/>
</dbReference>
<evidence type="ECO:0000256" key="2">
    <source>
        <dbReference type="ARBA" id="ARBA00005983"/>
    </source>
</evidence>
<keyword evidence="10" id="KW-0443">Lipid metabolism</keyword>
<dbReference type="GO" id="GO:0046872">
    <property type="term" value="F:metal ion binding"/>
    <property type="evidence" value="ECO:0007669"/>
    <property type="project" value="UniProtKB-KW"/>
</dbReference>
<comment type="similarity">
    <text evidence="2">Belongs to the diacylglycerol/lipid kinase family.</text>
</comment>
<keyword evidence="11" id="KW-0594">Phospholipid biosynthesis</keyword>
<dbReference type="NCBIfam" id="TIGR00147">
    <property type="entry name" value="YegS/Rv2252/BmrU family lipid kinase"/>
    <property type="match status" value="1"/>
</dbReference>
<keyword evidence="5" id="KW-0479">Metal-binding</keyword>
<keyword evidence="7 15" id="KW-0418">Kinase</keyword>
<feature type="domain" description="DAGKc" evidence="13">
    <location>
        <begin position="1"/>
        <end position="130"/>
    </location>
</feature>
<protein>
    <submittedName>
        <fullName evidence="15">YegS/Rv2252/BmrU family lipid kinase</fullName>
    </submittedName>
</protein>
<evidence type="ECO:0000313" key="14">
    <source>
        <dbReference type="EMBL" id="NME09130.1"/>
    </source>
</evidence>
<evidence type="ECO:0000256" key="11">
    <source>
        <dbReference type="ARBA" id="ARBA00023209"/>
    </source>
</evidence>
<dbReference type="InterPro" id="IPR045540">
    <property type="entry name" value="YegS/DAGK_C"/>
</dbReference>
<proteinExistence type="inferred from homology"/>
<dbReference type="Gene3D" id="3.40.50.10330">
    <property type="entry name" value="Probable inorganic polyphosphate/atp-NAD kinase, domain 1"/>
    <property type="match status" value="1"/>
</dbReference>
<evidence type="ECO:0000256" key="3">
    <source>
        <dbReference type="ARBA" id="ARBA00022516"/>
    </source>
</evidence>
<dbReference type="PROSITE" id="PS50146">
    <property type="entry name" value="DAGK"/>
    <property type="match status" value="1"/>
</dbReference>
<dbReference type="GO" id="GO:0004143">
    <property type="term" value="F:ATP-dependent diacylglycerol kinase activity"/>
    <property type="evidence" value="ECO:0007669"/>
    <property type="project" value="TreeGrafter"/>
</dbReference>
<dbReference type="AlphaFoldDB" id="A0A5P3XB20"/>